<dbReference type="AlphaFoldDB" id="A0A2P5HQ62"/>
<accession>A0A2P5HQ62</accession>
<sequence>MVQFAALTVLVAGVSGFVHPGLLHTKEDFARVKSFVDAKKEPWLTSWNLLTKNPHAAATWKNRATETVYRGSDGVHSQNYPQLYNDAHAAYQLALRWKIGGDKSFADASIRILDAWSSTMKAIGGNSDGFLAAGLYGYQLANAGEIMRDYTGWPAANRTRLGTLLQDVFYKDSERFLRTHNDASRFHYWANWDLCNIAAIQAIGVFTDNQTMFDYATNYFIAGDGMGAMPNFITANHTEAGSGKILAQSQEAGRDQGHATLDLALLGIILQQGYNQGKDLFALMSNSGLAASEFIAKYNVGQDVPWTTYVNPRQGTFPGISPASRGNVRPGFELLYAHYNDVKGLNASWTKAYVDYSNANNAANNGVEGGGGNYESTSGGYDYLGFGTLMYRQKA</sequence>
<keyword evidence="1 3" id="KW-0732">Signal</keyword>
<dbReference type="OrthoDB" id="5181140at2759"/>
<proteinExistence type="predicted"/>
<evidence type="ECO:0000256" key="3">
    <source>
        <dbReference type="SAM" id="SignalP"/>
    </source>
</evidence>
<evidence type="ECO:0000256" key="2">
    <source>
        <dbReference type="ARBA" id="ARBA00023239"/>
    </source>
</evidence>
<feature type="signal peptide" evidence="3">
    <location>
        <begin position="1"/>
        <end position="16"/>
    </location>
</feature>
<gene>
    <name evidence="5" type="ORF">DHEL01_v209197</name>
</gene>
<evidence type="ECO:0000256" key="1">
    <source>
        <dbReference type="ARBA" id="ARBA00022729"/>
    </source>
</evidence>
<dbReference type="Proteomes" id="UP000094444">
    <property type="component" value="Unassembled WGS sequence"/>
</dbReference>
<dbReference type="InterPro" id="IPR008929">
    <property type="entry name" value="Chondroitin_lyas"/>
</dbReference>
<comment type="caution">
    <text evidence="5">The sequence shown here is derived from an EMBL/GenBank/DDBJ whole genome shotgun (WGS) entry which is preliminary data.</text>
</comment>
<evidence type="ECO:0000313" key="5">
    <source>
        <dbReference type="EMBL" id="POS72403.1"/>
    </source>
</evidence>
<evidence type="ECO:0000259" key="4">
    <source>
        <dbReference type="Pfam" id="PF05426"/>
    </source>
</evidence>
<dbReference type="GO" id="GO:0016829">
    <property type="term" value="F:lyase activity"/>
    <property type="evidence" value="ECO:0007669"/>
    <property type="project" value="UniProtKB-KW"/>
</dbReference>
<dbReference type="InterPro" id="IPR008397">
    <property type="entry name" value="Alginate_lyase_dom"/>
</dbReference>
<dbReference type="SUPFAM" id="SSF48230">
    <property type="entry name" value="Chondroitin AC/alginate lyase"/>
    <property type="match status" value="1"/>
</dbReference>
<dbReference type="STRING" id="158607.A0A2P5HQ62"/>
<dbReference type="Pfam" id="PF05426">
    <property type="entry name" value="Alginate_lyase"/>
    <property type="match status" value="1"/>
</dbReference>
<organism evidence="5 6">
    <name type="scientific">Diaporthe helianthi</name>
    <dbReference type="NCBI Taxonomy" id="158607"/>
    <lineage>
        <taxon>Eukaryota</taxon>
        <taxon>Fungi</taxon>
        <taxon>Dikarya</taxon>
        <taxon>Ascomycota</taxon>
        <taxon>Pezizomycotina</taxon>
        <taxon>Sordariomycetes</taxon>
        <taxon>Sordariomycetidae</taxon>
        <taxon>Diaporthales</taxon>
        <taxon>Diaporthaceae</taxon>
        <taxon>Diaporthe</taxon>
    </lineage>
</organism>
<reference evidence="5" key="1">
    <citation type="submission" date="2017-09" db="EMBL/GenBank/DDBJ databases">
        <title>Polyketide synthases of a Diaporthe helianthi virulent isolate.</title>
        <authorList>
            <person name="Baroncelli R."/>
        </authorList>
    </citation>
    <scope>NUCLEOTIDE SEQUENCE [LARGE SCALE GENOMIC DNA]</scope>
    <source>
        <strain evidence="5">7/96</strain>
    </source>
</reference>
<keyword evidence="2" id="KW-0456">Lyase</keyword>
<dbReference type="Gene3D" id="1.50.10.100">
    <property type="entry name" value="Chondroitin AC/alginate lyase"/>
    <property type="match status" value="1"/>
</dbReference>
<dbReference type="EMBL" id="MAVT02001006">
    <property type="protein sequence ID" value="POS72403.1"/>
    <property type="molecule type" value="Genomic_DNA"/>
</dbReference>
<dbReference type="GO" id="GO:0042597">
    <property type="term" value="C:periplasmic space"/>
    <property type="evidence" value="ECO:0007669"/>
    <property type="project" value="InterPro"/>
</dbReference>
<feature type="domain" description="Alginate lyase" evidence="4">
    <location>
        <begin position="66"/>
        <end position="223"/>
    </location>
</feature>
<evidence type="ECO:0000313" key="6">
    <source>
        <dbReference type="Proteomes" id="UP000094444"/>
    </source>
</evidence>
<keyword evidence="6" id="KW-1185">Reference proteome</keyword>
<name>A0A2P5HQ62_DIAHE</name>
<protein>
    <recommendedName>
        <fullName evidence="4">Alginate lyase domain-containing protein</fullName>
    </recommendedName>
</protein>
<dbReference type="InParanoid" id="A0A2P5HQ62"/>
<feature type="chain" id="PRO_5015109911" description="Alginate lyase domain-containing protein" evidence="3">
    <location>
        <begin position="17"/>
        <end position="395"/>
    </location>
</feature>